<evidence type="ECO:0000313" key="2">
    <source>
        <dbReference type="EMBL" id="RMY44043.1"/>
    </source>
</evidence>
<sequence>MAHSSTDISSICGSISGLGSPQSFNYGDFNWPVPASAYRCQPKCFEAPPNGVTSVGNATYWAHSDRTFVTLWTYFSSTPWAKENQCSTIYDDYKPILSIPPEFSAMTPAVDVGDGITCSFEFNSEAIFYDPPSALAPAASLALPSKPKTNAAQSTSITPITPSQGPEPSSVPTPSIPKPTQSTTTQGPKLGTDTTIDPSGGRLSQPPGTSESSKHQSGFSLKTRPANTDLKSYEEASDLASFPALDPPTSVALTGNDDSPTASPDPSKTDTAMPLDPESYTTAESHLAEKTSDTYSGNAHIEQSHGSSSDIMTSSANVAAIIATILGAVRETASGTSTVPQESELVEASRTVSIGRPIATDVSSSKGSEGLVMGSTETLNGHESIDPTSMDPPNPVQHFTDTTRLVTQATSAIAFGAPWPVSSSFNIAKETSRHIESDRIVSLAPSGSLLDNDGTTRIPSSTQTTPHAVISWDGELHTANPAHAFSLEPGMTLQPGNAVTISGSTVSFDQSASVLVINGVTQCIRQERRAYTKRHDDGDGDNDDDIICFQSRSKSIWRFY</sequence>
<name>A0A3M7BW61_HORWE</name>
<evidence type="ECO:0000256" key="1">
    <source>
        <dbReference type="SAM" id="MobiDB-lite"/>
    </source>
</evidence>
<feature type="compositionally biased region" description="Polar residues" evidence="1">
    <location>
        <begin position="150"/>
        <end position="168"/>
    </location>
</feature>
<dbReference type="AlphaFoldDB" id="A0A3M7BW61"/>
<accession>A0A3M7BW61</accession>
<feature type="compositionally biased region" description="Polar residues" evidence="1">
    <location>
        <begin position="206"/>
        <end position="230"/>
    </location>
</feature>
<dbReference type="Proteomes" id="UP000270230">
    <property type="component" value="Unassembled WGS sequence"/>
</dbReference>
<proteinExistence type="predicted"/>
<protein>
    <submittedName>
        <fullName evidence="2">Uncharacterized protein</fullName>
    </submittedName>
</protein>
<dbReference type="OrthoDB" id="3944128at2759"/>
<feature type="region of interest" description="Disordered" evidence="1">
    <location>
        <begin position="146"/>
        <end position="285"/>
    </location>
</feature>
<evidence type="ECO:0000313" key="3">
    <source>
        <dbReference type="Proteomes" id="UP000270230"/>
    </source>
</evidence>
<gene>
    <name evidence="2" type="ORF">D0865_10822</name>
</gene>
<feature type="compositionally biased region" description="Polar residues" evidence="1">
    <location>
        <begin position="178"/>
        <end position="197"/>
    </location>
</feature>
<comment type="caution">
    <text evidence="2">The sequence shown here is derived from an EMBL/GenBank/DDBJ whole genome shotgun (WGS) entry which is preliminary data.</text>
</comment>
<feature type="compositionally biased region" description="Polar residues" evidence="1">
    <location>
        <begin position="251"/>
        <end position="270"/>
    </location>
</feature>
<reference evidence="2 3" key="1">
    <citation type="journal article" date="2018" name="BMC Genomics">
        <title>Genomic evidence for intraspecific hybridization in a clonal and extremely halotolerant yeast.</title>
        <authorList>
            <person name="Gostincar C."/>
            <person name="Stajich J.E."/>
            <person name="Zupancic J."/>
            <person name="Zalar P."/>
            <person name="Gunde-Cimerman N."/>
        </authorList>
    </citation>
    <scope>NUCLEOTIDE SEQUENCE [LARGE SCALE GENOMIC DNA]</scope>
    <source>
        <strain evidence="2 3">EXF-151</strain>
    </source>
</reference>
<dbReference type="EMBL" id="QWIN01001095">
    <property type="protein sequence ID" value="RMY44043.1"/>
    <property type="molecule type" value="Genomic_DNA"/>
</dbReference>
<organism evidence="2 3">
    <name type="scientific">Hortaea werneckii</name>
    <name type="common">Black yeast</name>
    <name type="synonym">Cladosporium werneckii</name>
    <dbReference type="NCBI Taxonomy" id="91943"/>
    <lineage>
        <taxon>Eukaryota</taxon>
        <taxon>Fungi</taxon>
        <taxon>Dikarya</taxon>
        <taxon>Ascomycota</taxon>
        <taxon>Pezizomycotina</taxon>
        <taxon>Dothideomycetes</taxon>
        <taxon>Dothideomycetidae</taxon>
        <taxon>Mycosphaerellales</taxon>
        <taxon>Teratosphaeriaceae</taxon>
        <taxon>Hortaea</taxon>
    </lineage>
</organism>